<keyword evidence="3 6" id="KW-0812">Transmembrane</keyword>
<dbReference type="Pfam" id="PF02653">
    <property type="entry name" value="BPD_transp_2"/>
    <property type="match status" value="1"/>
</dbReference>
<dbReference type="PANTHER" id="PTHR30482">
    <property type="entry name" value="HIGH-AFFINITY BRANCHED-CHAIN AMINO ACID TRANSPORT SYSTEM PERMEASE"/>
    <property type="match status" value="1"/>
</dbReference>
<feature type="domain" description="ABC transporter" evidence="7">
    <location>
        <begin position="379"/>
        <end position="460"/>
    </location>
</feature>
<evidence type="ECO:0000256" key="4">
    <source>
        <dbReference type="ARBA" id="ARBA00022989"/>
    </source>
</evidence>
<evidence type="ECO:0000259" key="7">
    <source>
        <dbReference type="Pfam" id="PF00005"/>
    </source>
</evidence>
<evidence type="ECO:0000256" key="3">
    <source>
        <dbReference type="ARBA" id="ARBA00022692"/>
    </source>
</evidence>
<evidence type="ECO:0000256" key="1">
    <source>
        <dbReference type="ARBA" id="ARBA00004651"/>
    </source>
</evidence>
<dbReference type="EMBL" id="UINC01022759">
    <property type="protein sequence ID" value="SVA93043.1"/>
    <property type="molecule type" value="Genomic_DNA"/>
</dbReference>
<evidence type="ECO:0000256" key="6">
    <source>
        <dbReference type="SAM" id="Phobius"/>
    </source>
</evidence>
<dbReference type="Gene3D" id="3.40.50.300">
    <property type="entry name" value="P-loop containing nucleotide triphosphate hydrolases"/>
    <property type="match status" value="1"/>
</dbReference>
<keyword evidence="4 6" id="KW-1133">Transmembrane helix</keyword>
<feature type="transmembrane region" description="Helical" evidence="6">
    <location>
        <begin position="43"/>
        <end position="62"/>
    </location>
</feature>
<accession>A0A381ZWD0</accession>
<name>A0A381ZWD0_9ZZZZ</name>
<keyword evidence="2" id="KW-1003">Cell membrane</keyword>
<feature type="transmembrane region" description="Helical" evidence="6">
    <location>
        <begin position="237"/>
        <end position="265"/>
    </location>
</feature>
<proteinExistence type="predicted"/>
<organism evidence="8">
    <name type="scientific">marine metagenome</name>
    <dbReference type="NCBI Taxonomy" id="408172"/>
    <lineage>
        <taxon>unclassified sequences</taxon>
        <taxon>metagenomes</taxon>
        <taxon>ecological metagenomes</taxon>
    </lineage>
</organism>
<gene>
    <name evidence="8" type="ORF">METZ01_LOCUS145897</name>
</gene>
<dbReference type="CDD" id="cd06581">
    <property type="entry name" value="TM_PBP1_LivM_like"/>
    <property type="match status" value="1"/>
</dbReference>
<dbReference type="InterPro" id="IPR043428">
    <property type="entry name" value="LivM-like"/>
</dbReference>
<feature type="transmembrane region" description="Helical" evidence="6">
    <location>
        <begin position="207"/>
        <end position="225"/>
    </location>
</feature>
<protein>
    <recommendedName>
        <fullName evidence="7">ABC transporter domain-containing protein</fullName>
    </recommendedName>
</protein>
<feature type="transmembrane region" description="Helical" evidence="6">
    <location>
        <begin position="159"/>
        <end position="176"/>
    </location>
</feature>
<feature type="transmembrane region" description="Helical" evidence="6">
    <location>
        <begin position="17"/>
        <end position="36"/>
    </location>
</feature>
<dbReference type="GO" id="GO:0005886">
    <property type="term" value="C:plasma membrane"/>
    <property type="evidence" value="ECO:0007669"/>
    <property type="project" value="UniProtKB-SubCell"/>
</dbReference>
<evidence type="ECO:0000313" key="8">
    <source>
        <dbReference type="EMBL" id="SVA93043.1"/>
    </source>
</evidence>
<reference evidence="8" key="1">
    <citation type="submission" date="2018-05" db="EMBL/GenBank/DDBJ databases">
        <authorList>
            <person name="Lanie J.A."/>
            <person name="Ng W.-L."/>
            <person name="Kazmierczak K.M."/>
            <person name="Andrzejewski T.M."/>
            <person name="Davidsen T.M."/>
            <person name="Wayne K.J."/>
            <person name="Tettelin H."/>
            <person name="Glass J.I."/>
            <person name="Rusch D."/>
            <person name="Podicherti R."/>
            <person name="Tsui H.-C.T."/>
            <person name="Winkler M.E."/>
        </authorList>
    </citation>
    <scope>NUCLEOTIDE SEQUENCE</scope>
</reference>
<feature type="transmembrane region" description="Helical" evidence="6">
    <location>
        <begin position="82"/>
        <end position="107"/>
    </location>
</feature>
<keyword evidence="5 6" id="KW-0472">Membrane</keyword>
<evidence type="ECO:0000256" key="5">
    <source>
        <dbReference type="ARBA" id="ARBA00023136"/>
    </source>
</evidence>
<dbReference type="SUPFAM" id="SSF52540">
    <property type="entry name" value="P-loop containing nucleoside triphosphate hydrolases"/>
    <property type="match status" value="1"/>
</dbReference>
<dbReference type="AlphaFoldDB" id="A0A381ZWD0"/>
<sequence>VGAGFLYQGQLGGQERLVTLALIDAVLVLGLQIYVGNTGILSFGHIGFGAIAGYAFALMAISPAEKAKRVADAPFGLADVHLGPWTSMSLAVVVVLIVALVVGLGLARSGAESGAVSATVITLALLFVTHEVARNWPDLTGGDRAGLSFRIGGGLDSRAPLYLALLAAILSALLYARSRGGRLAMAAREDDLAARAMGVNPLVQQMVALLLSVSVVGIGAGLRVYERGSILPRDFFFNLTLVTLVMLIVGGRRSVSGALLGVAVITVGRELARRLGQDGFEFFGIGLDGAPLDWIFRENLKTVFLGVAMLGFMIWRPAGLLDDWDLDRWLHARLDRWRSRRQDLQDGTRSELPSEVEPDDTDVLVVKGVGVSFGGFQALDEVGLEVGRTEVVGVIGPNGAGKTTLLNVVTGLVGSDTGRVELGEVDLTDMPSHQIARRGLVRTFQNLRLFGALTVRENVEVSALVASSTR</sequence>
<dbReference type="GO" id="GO:0005524">
    <property type="term" value="F:ATP binding"/>
    <property type="evidence" value="ECO:0007669"/>
    <property type="project" value="InterPro"/>
</dbReference>
<dbReference type="InterPro" id="IPR027417">
    <property type="entry name" value="P-loop_NTPase"/>
</dbReference>
<comment type="subcellular location">
    <subcellularLocation>
        <location evidence="1">Cell membrane</location>
        <topology evidence="1">Multi-pass membrane protein</topology>
    </subcellularLocation>
</comment>
<dbReference type="GO" id="GO:0015658">
    <property type="term" value="F:branched-chain amino acid transmembrane transporter activity"/>
    <property type="evidence" value="ECO:0007669"/>
    <property type="project" value="InterPro"/>
</dbReference>
<dbReference type="GO" id="GO:0016887">
    <property type="term" value="F:ATP hydrolysis activity"/>
    <property type="evidence" value="ECO:0007669"/>
    <property type="project" value="InterPro"/>
</dbReference>
<dbReference type="Pfam" id="PF00005">
    <property type="entry name" value="ABC_tran"/>
    <property type="match status" value="1"/>
</dbReference>
<dbReference type="InterPro" id="IPR001851">
    <property type="entry name" value="ABC_transp_permease"/>
</dbReference>
<evidence type="ECO:0000256" key="2">
    <source>
        <dbReference type="ARBA" id="ARBA00022475"/>
    </source>
</evidence>
<feature type="transmembrane region" description="Helical" evidence="6">
    <location>
        <begin position="114"/>
        <end position="133"/>
    </location>
</feature>
<dbReference type="InterPro" id="IPR003439">
    <property type="entry name" value="ABC_transporter-like_ATP-bd"/>
</dbReference>
<dbReference type="PANTHER" id="PTHR30482:SF10">
    <property type="entry name" value="HIGH-AFFINITY BRANCHED-CHAIN AMINO ACID TRANSPORT PROTEIN BRAE"/>
    <property type="match status" value="1"/>
</dbReference>
<feature type="non-terminal residue" evidence="8">
    <location>
        <position position="470"/>
    </location>
</feature>
<feature type="non-terminal residue" evidence="8">
    <location>
        <position position="1"/>
    </location>
</feature>